<proteinExistence type="inferred from homology"/>
<dbReference type="Proteomes" id="UP000587524">
    <property type="component" value="Unassembled WGS sequence"/>
</dbReference>
<name>A0ABR6CH19_9HYPH</name>
<evidence type="ECO:0000313" key="5">
    <source>
        <dbReference type="EMBL" id="MBA9024344.1"/>
    </source>
</evidence>
<evidence type="ECO:0000256" key="3">
    <source>
        <dbReference type="ARBA" id="ARBA00022970"/>
    </source>
</evidence>
<dbReference type="PANTHER" id="PTHR30483">
    <property type="entry name" value="LEUCINE-SPECIFIC-BINDING PROTEIN"/>
    <property type="match status" value="1"/>
</dbReference>
<keyword evidence="3" id="KW-0813">Transport</keyword>
<dbReference type="InterPro" id="IPR028081">
    <property type="entry name" value="Leu-bd"/>
</dbReference>
<reference evidence="5 6" key="1">
    <citation type="submission" date="2020-08" db="EMBL/GenBank/DDBJ databases">
        <title>Genomic Encyclopedia of Type Strains, Phase IV (KMG-IV): sequencing the most valuable type-strain genomes for metagenomic binning, comparative biology and taxonomic classification.</title>
        <authorList>
            <person name="Goeker M."/>
        </authorList>
    </citation>
    <scope>NUCLEOTIDE SEQUENCE [LARGE SCALE GENOMIC DNA]</scope>
    <source>
        <strain evidence="5 6">DSM 17455</strain>
    </source>
</reference>
<organism evidence="5 6">
    <name type="scientific">Aminobacter ciceronei</name>
    <dbReference type="NCBI Taxonomy" id="150723"/>
    <lineage>
        <taxon>Bacteria</taxon>
        <taxon>Pseudomonadati</taxon>
        <taxon>Pseudomonadota</taxon>
        <taxon>Alphaproteobacteria</taxon>
        <taxon>Hyphomicrobiales</taxon>
        <taxon>Phyllobacteriaceae</taxon>
        <taxon>Aminobacter</taxon>
    </lineage>
</organism>
<gene>
    <name evidence="5" type="ORF">HNQ97_006383</name>
</gene>
<dbReference type="RefSeq" id="WP_182576106.1">
    <property type="nucleotide sequence ID" value="NZ_JACJHZ010000056.1"/>
</dbReference>
<dbReference type="InterPro" id="IPR051010">
    <property type="entry name" value="BCAA_transport"/>
</dbReference>
<keyword evidence="6" id="KW-1185">Reference proteome</keyword>
<dbReference type="SUPFAM" id="SSF53822">
    <property type="entry name" value="Periplasmic binding protein-like I"/>
    <property type="match status" value="1"/>
</dbReference>
<dbReference type="PANTHER" id="PTHR30483:SF6">
    <property type="entry name" value="PERIPLASMIC BINDING PROTEIN OF ABC TRANSPORTER FOR NATURAL AMINO ACIDS"/>
    <property type="match status" value="1"/>
</dbReference>
<protein>
    <submittedName>
        <fullName evidence="5">ABC-type branched-subunit amino acid transport system substrate-binding protein</fullName>
    </submittedName>
</protein>
<dbReference type="EMBL" id="JACJHZ010000056">
    <property type="protein sequence ID" value="MBA9024344.1"/>
    <property type="molecule type" value="Genomic_DNA"/>
</dbReference>
<evidence type="ECO:0000259" key="4">
    <source>
        <dbReference type="Pfam" id="PF13458"/>
    </source>
</evidence>
<evidence type="ECO:0000313" key="6">
    <source>
        <dbReference type="Proteomes" id="UP000587524"/>
    </source>
</evidence>
<comment type="caution">
    <text evidence="5">The sequence shown here is derived from an EMBL/GenBank/DDBJ whole genome shotgun (WGS) entry which is preliminary data.</text>
</comment>
<accession>A0ABR6CH19</accession>
<evidence type="ECO:0000256" key="2">
    <source>
        <dbReference type="ARBA" id="ARBA00022729"/>
    </source>
</evidence>
<feature type="domain" description="Leucine-binding protein" evidence="4">
    <location>
        <begin position="55"/>
        <end position="385"/>
    </location>
</feature>
<dbReference type="InterPro" id="IPR028082">
    <property type="entry name" value="Peripla_BP_I"/>
</dbReference>
<comment type="similarity">
    <text evidence="1">Belongs to the leucine-binding protein family.</text>
</comment>
<sequence length="437" mass="46661">MKMFRSSVRDWRTSRSMRTVLGSFTLGLMGAAFSSGIASAETGGCVNGEAQALIVSDVSGRLGVLGPSQSTATQTVIDLINKDGGLLGCKVKLTIKDEQLDPAVAVRELKKAIATNKPNVVFGPTLSSSMLSMAKITNAQGIPLFSGEGGDAQFVMDAREPGNYMAISTLYQDGRAAAKYLVESGKCKRYGFLYPDIVAGRDIVSAFRGQLAESQPDAQIVVDQPYNLQNKDFGAIIQAISSKSPDCVFGNLLGPDLGSVYKIWNQRKLDILTMFYPDTATLKAVGNGNLPANTYGVMRANVKTMAATPVGREFTEAYKAANNGAAPDEWAYAAASAVQMWASMVKAAGSFDYNALDTAAKKGGLTFDSVYGDGVEIMPNHQANAWSNVGPVVDDSELGHPYWSSDSKAMWTKDVIPQPLYEAILSGKTSTRWTSAQ</sequence>
<dbReference type="Pfam" id="PF13458">
    <property type="entry name" value="Peripla_BP_6"/>
    <property type="match status" value="1"/>
</dbReference>
<keyword evidence="3" id="KW-0029">Amino-acid transport</keyword>
<dbReference type="Gene3D" id="3.40.50.2300">
    <property type="match status" value="2"/>
</dbReference>
<keyword evidence="2" id="KW-0732">Signal</keyword>
<evidence type="ECO:0000256" key="1">
    <source>
        <dbReference type="ARBA" id="ARBA00010062"/>
    </source>
</evidence>